<dbReference type="EMBL" id="MPUH01000761">
    <property type="protein sequence ID" value="OMJ74290.1"/>
    <property type="molecule type" value="Genomic_DNA"/>
</dbReference>
<dbReference type="AlphaFoldDB" id="A0A1R2BCC1"/>
<dbReference type="GO" id="GO:0005524">
    <property type="term" value="F:ATP binding"/>
    <property type="evidence" value="ECO:0007669"/>
    <property type="project" value="UniProtKB-KW"/>
</dbReference>
<comment type="caution">
    <text evidence="7">The sequence shown here is derived from an EMBL/GenBank/DDBJ whole genome shotgun (WGS) entry which is preliminary data.</text>
</comment>
<evidence type="ECO:0000256" key="4">
    <source>
        <dbReference type="ARBA" id="ARBA00022777"/>
    </source>
</evidence>
<evidence type="ECO:0000259" key="6">
    <source>
        <dbReference type="PROSITE" id="PS50011"/>
    </source>
</evidence>
<dbReference type="PROSITE" id="PS00108">
    <property type="entry name" value="PROTEIN_KINASE_ST"/>
    <property type="match status" value="1"/>
</dbReference>
<dbReference type="PANTHER" id="PTHR24058">
    <property type="entry name" value="DUAL SPECIFICITY PROTEIN KINASE"/>
    <property type="match status" value="1"/>
</dbReference>
<dbReference type="Gene3D" id="3.30.200.20">
    <property type="entry name" value="Phosphorylase Kinase, domain 1"/>
    <property type="match status" value="1"/>
</dbReference>
<evidence type="ECO:0000256" key="1">
    <source>
        <dbReference type="ARBA" id="ARBA00022527"/>
    </source>
</evidence>
<dbReference type="InterPro" id="IPR008271">
    <property type="entry name" value="Ser/Thr_kinase_AS"/>
</dbReference>
<feature type="domain" description="Protein kinase" evidence="6">
    <location>
        <begin position="112"/>
        <end position="387"/>
    </location>
</feature>
<dbReference type="SMART" id="SM00220">
    <property type="entry name" value="S_TKc"/>
    <property type="match status" value="1"/>
</dbReference>
<name>A0A1R2BCC1_9CILI</name>
<evidence type="ECO:0000256" key="2">
    <source>
        <dbReference type="ARBA" id="ARBA00022679"/>
    </source>
</evidence>
<dbReference type="OrthoDB" id="9332038at2759"/>
<evidence type="ECO:0000256" key="5">
    <source>
        <dbReference type="ARBA" id="ARBA00022840"/>
    </source>
</evidence>
<keyword evidence="8" id="KW-1185">Reference proteome</keyword>
<dbReference type="PROSITE" id="PS50011">
    <property type="entry name" value="PROTEIN_KINASE_DOM"/>
    <property type="match status" value="1"/>
</dbReference>
<dbReference type="InterPro" id="IPR011009">
    <property type="entry name" value="Kinase-like_dom_sf"/>
</dbReference>
<dbReference type="InterPro" id="IPR000719">
    <property type="entry name" value="Prot_kinase_dom"/>
</dbReference>
<accession>A0A1R2BCC1</accession>
<dbReference type="Pfam" id="PF00069">
    <property type="entry name" value="Pkinase"/>
    <property type="match status" value="1"/>
</dbReference>
<dbReference type="InterPro" id="IPR050494">
    <property type="entry name" value="Ser_Thr_dual-spec_kinase"/>
</dbReference>
<dbReference type="Gene3D" id="1.10.510.10">
    <property type="entry name" value="Transferase(Phosphotransferase) domain 1"/>
    <property type="match status" value="1"/>
</dbReference>
<proteinExistence type="predicted"/>
<evidence type="ECO:0000313" key="8">
    <source>
        <dbReference type="Proteomes" id="UP000187209"/>
    </source>
</evidence>
<organism evidence="7 8">
    <name type="scientific">Stentor coeruleus</name>
    <dbReference type="NCBI Taxonomy" id="5963"/>
    <lineage>
        <taxon>Eukaryota</taxon>
        <taxon>Sar</taxon>
        <taxon>Alveolata</taxon>
        <taxon>Ciliophora</taxon>
        <taxon>Postciliodesmatophora</taxon>
        <taxon>Heterotrichea</taxon>
        <taxon>Heterotrichida</taxon>
        <taxon>Stentoridae</taxon>
        <taxon>Stentor</taxon>
    </lineage>
</organism>
<evidence type="ECO:0000256" key="3">
    <source>
        <dbReference type="ARBA" id="ARBA00022741"/>
    </source>
</evidence>
<keyword evidence="4" id="KW-0418">Kinase</keyword>
<reference evidence="7 8" key="1">
    <citation type="submission" date="2016-11" db="EMBL/GenBank/DDBJ databases">
        <title>The macronuclear genome of Stentor coeruleus: a giant cell with tiny introns.</title>
        <authorList>
            <person name="Slabodnick M."/>
            <person name="Ruby J.G."/>
            <person name="Reiff S.B."/>
            <person name="Swart E.C."/>
            <person name="Gosai S."/>
            <person name="Prabakaran S."/>
            <person name="Witkowska E."/>
            <person name="Larue G.E."/>
            <person name="Fisher S."/>
            <person name="Freeman R.M."/>
            <person name="Gunawardena J."/>
            <person name="Chu W."/>
            <person name="Stover N.A."/>
            <person name="Gregory B.D."/>
            <person name="Nowacki M."/>
            <person name="Derisi J."/>
            <person name="Roy S.W."/>
            <person name="Marshall W.F."/>
            <person name="Sood P."/>
        </authorList>
    </citation>
    <scope>NUCLEOTIDE SEQUENCE [LARGE SCALE GENOMIC DNA]</scope>
    <source>
        <strain evidence="7">WM001</strain>
    </source>
</reference>
<keyword evidence="2" id="KW-0808">Transferase</keyword>
<keyword evidence="5" id="KW-0067">ATP-binding</keyword>
<dbReference type="SUPFAM" id="SSF56112">
    <property type="entry name" value="Protein kinase-like (PK-like)"/>
    <property type="match status" value="1"/>
</dbReference>
<keyword evidence="3" id="KW-0547">Nucleotide-binding</keyword>
<sequence length="393" mass="45203">MLKTRMEDLRNNAIILKRTQKIMHRKTLSEVLRDSTVVFGSPQKKKQIINELVTPKRRNSKISDTGLNSTYDKGLIKTRSRHDISNKSTICPFIIKTQIRDNLIGEIFLNRFEILEKIADGGFCTVFKVHDLTTKKYFALKYLKGTSLATKSGDNEVFFLKKLSKSDYFPDLLCSFFYNKHMCLVIEFLGPSLYQLLERTDFIGLSLYNIWIITKQLLQALYTLEVENVVHGDLKPENVFMIDLKNYLIKLGDLGCSFEDGKDFQGYLQSRYYRAPEVLFGLKCDKSIDMWSLGCLCAELFLGYPLLQGSDSTHQLIKIFELLGPPDENYLSQVPPNLRQLSLQTRKVKSLSITLHGTSDSFINFISSCLQYTNRLTPETGLQHQFITQFTTL</sequence>
<gene>
    <name evidence="7" type="ORF">SteCoe_26811</name>
</gene>
<dbReference type="GO" id="GO:0004674">
    <property type="term" value="F:protein serine/threonine kinase activity"/>
    <property type="evidence" value="ECO:0007669"/>
    <property type="project" value="UniProtKB-KW"/>
</dbReference>
<protein>
    <recommendedName>
        <fullName evidence="6">Protein kinase domain-containing protein</fullName>
    </recommendedName>
</protein>
<evidence type="ECO:0000313" key="7">
    <source>
        <dbReference type="EMBL" id="OMJ74290.1"/>
    </source>
</evidence>
<keyword evidence="1" id="KW-0723">Serine/threonine-protein kinase</keyword>
<dbReference type="Proteomes" id="UP000187209">
    <property type="component" value="Unassembled WGS sequence"/>
</dbReference>